<evidence type="ECO:0000313" key="2">
    <source>
        <dbReference type="Proteomes" id="UP001182908"/>
    </source>
</evidence>
<dbReference type="RefSeq" id="WP_309310171.1">
    <property type="nucleotide sequence ID" value="NZ_CP133592.1"/>
</dbReference>
<dbReference type="EMBL" id="CP133592">
    <property type="protein sequence ID" value="WMW24358.1"/>
    <property type="molecule type" value="Genomic_DNA"/>
</dbReference>
<proteinExistence type="predicted"/>
<dbReference type="GeneID" id="84232986"/>
<dbReference type="Proteomes" id="UP001182908">
    <property type="component" value="Chromosome"/>
</dbReference>
<organism evidence="1 2">
    <name type="scientific">Methanolobus sediminis</name>
    <dbReference type="NCBI Taxonomy" id="3072978"/>
    <lineage>
        <taxon>Archaea</taxon>
        <taxon>Methanobacteriati</taxon>
        <taxon>Methanobacteriota</taxon>
        <taxon>Stenosarchaea group</taxon>
        <taxon>Methanomicrobia</taxon>
        <taxon>Methanosarcinales</taxon>
        <taxon>Methanosarcinaceae</taxon>
        <taxon>Methanolobus</taxon>
    </lineage>
</organism>
<reference evidence="1 2" key="1">
    <citation type="submission" date="2023-08" db="EMBL/GenBank/DDBJ databases">
        <title>Methanolobus mangrovi sp. nov. and Methanolobus sediminis sp. nov, two novel methylotrophic methanogens isolated from mangrove sediments in China.</title>
        <authorList>
            <person name="Zhou J."/>
        </authorList>
    </citation>
    <scope>NUCLEOTIDE SEQUENCE [LARGE SCALE GENOMIC DNA]</scope>
    <source>
        <strain evidence="1 2">FTZ6</strain>
    </source>
</reference>
<sequence>MNNGIYWKVRRNDWDSMKSLLDLRFRKYPKHILGLRYRTAKPIMRISPARKTRMAASRVFRVSIPKIR</sequence>
<name>A0AA51YLB7_9EURY</name>
<evidence type="ECO:0000313" key="1">
    <source>
        <dbReference type="EMBL" id="WMW24358.1"/>
    </source>
</evidence>
<gene>
    <name evidence="1" type="ORF">RE474_09675</name>
</gene>
<accession>A0AA51YLB7</accession>
<dbReference type="KEGG" id="mseb:RE474_09675"/>
<dbReference type="AlphaFoldDB" id="A0AA51YLB7"/>
<keyword evidence="2" id="KW-1185">Reference proteome</keyword>
<protein>
    <submittedName>
        <fullName evidence="1">Uncharacterized protein</fullName>
    </submittedName>
</protein>